<feature type="region of interest" description="Disordered" evidence="1">
    <location>
        <begin position="98"/>
        <end position="125"/>
    </location>
</feature>
<evidence type="ECO:0000313" key="3">
    <source>
        <dbReference type="Proteomes" id="UP000008068"/>
    </source>
</evidence>
<accession>G0ND30</accession>
<dbReference type="InParanoid" id="G0ND30"/>
<evidence type="ECO:0000256" key="1">
    <source>
        <dbReference type="SAM" id="MobiDB-lite"/>
    </source>
</evidence>
<evidence type="ECO:0000313" key="2">
    <source>
        <dbReference type="EMBL" id="EGT57761.1"/>
    </source>
</evidence>
<reference evidence="3" key="1">
    <citation type="submission" date="2011-07" db="EMBL/GenBank/DDBJ databases">
        <authorList>
            <consortium name="Caenorhabditis brenneri Sequencing and Analysis Consortium"/>
            <person name="Wilson R.K."/>
        </authorList>
    </citation>
    <scope>NUCLEOTIDE SEQUENCE [LARGE SCALE GENOMIC DNA]</scope>
    <source>
        <strain evidence="3">PB2801</strain>
    </source>
</reference>
<proteinExistence type="predicted"/>
<name>G0ND30_CAEBE</name>
<sequence length="224" mass="25933">MALVCEIIEQDNQLVHKYFDFLSISDCSVFITSHLYLSDISKQTVSTNLEYRWPKIITDVPPGDCLKLKYQDRQQQVNAVRQMRLEIEMLREAHEMGERAKVEEDKNEKQIIKKEAEQPEISSPVAKRARIEEVTNENSDFARQIQPLSDQTCEGDNSVSLPTSTSTAAQSLVGDQERSCNYRSLLHSIHSYTVVLKNYCFKTLQSNIREELNEPEIFNKMKKR</sequence>
<dbReference type="EMBL" id="GL379865">
    <property type="protein sequence ID" value="EGT57761.1"/>
    <property type="molecule type" value="Genomic_DNA"/>
</dbReference>
<gene>
    <name evidence="2" type="ORF">CAEBREN_22795</name>
</gene>
<keyword evidence="3" id="KW-1185">Reference proteome</keyword>
<protein>
    <submittedName>
        <fullName evidence="2">Uncharacterized protein</fullName>
    </submittedName>
</protein>
<dbReference type="HOGENOM" id="CLU_1236011_0_0_1"/>
<dbReference type="AlphaFoldDB" id="G0ND30"/>
<feature type="compositionally biased region" description="Basic and acidic residues" evidence="1">
    <location>
        <begin position="98"/>
        <end position="117"/>
    </location>
</feature>
<dbReference type="Proteomes" id="UP000008068">
    <property type="component" value="Unassembled WGS sequence"/>
</dbReference>
<organism evidence="3">
    <name type="scientific">Caenorhabditis brenneri</name>
    <name type="common">Nematode worm</name>
    <dbReference type="NCBI Taxonomy" id="135651"/>
    <lineage>
        <taxon>Eukaryota</taxon>
        <taxon>Metazoa</taxon>
        <taxon>Ecdysozoa</taxon>
        <taxon>Nematoda</taxon>
        <taxon>Chromadorea</taxon>
        <taxon>Rhabditida</taxon>
        <taxon>Rhabditina</taxon>
        <taxon>Rhabditomorpha</taxon>
        <taxon>Rhabditoidea</taxon>
        <taxon>Rhabditidae</taxon>
        <taxon>Peloderinae</taxon>
        <taxon>Caenorhabditis</taxon>
    </lineage>
</organism>